<proteinExistence type="predicted"/>
<organism evidence="2 3">
    <name type="scientific">Pogonophryne albipinna</name>
    <dbReference type="NCBI Taxonomy" id="1090488"/>
    <lineage>
        <taxon>Eukaryota</taxon>
        <taxon>Metazoa</taxon>
        <taxon>Chordata</taxon>
        <taxon>Craniata</taxon>
        <taxon>Vertebrata</taxon>
        <taxon>Euteleostomi</taxon>
        <taxon>Actinopterygii</taxon>
        <taxon>Neopterygii</taxon>
        <taxon>Teleostei</taxon>
        <taxon>Neoteleostei</taxon>
        <taxon>Acanthomorphata</taxon>
        <taxon>Eupercaria</taxon>
        <taxon>Perciformes</taxon>
        <taxon>Notothenioidei</taxon>
        <taxon>Pogonophryne</taxon>
    </lineage>
</organism>
<dbReference type="Proteomes" id="UP001219934">
    <property type="component" value="Unassembled WGS sequence"/>
</dbReference>
<keyword evidence="3" id="KW-1185">Reference proteome</keyword>
<reference evidence="2" key="1">
    <citation type="submission" date="2022-11" db="EMBL/GenBank/DDBJ databases">
        <title>Chromosome-level genome of Pogonophryne albipinna.</title>
        <authorList>
            <person name="Jo E."/>
        </authorList>
    </citation>
    <scope>NUCLEOTIDE SEQUENCE</scope>
    <source>
        <strain evidence="2">SGF0006</strain>
        <tissue evidence="2">Muscle</tissue>
    </source>
</reference>
<feature type="compositionally biased region" description="Polar residues" evidence="1">
    <location>
        <begin position="59"/>
        <end position="78"/>
    </location>
</feature>
<accession>A0AAD6BI38</accession>
<dbReference type="EMBL" id="JAPTMU010000005">
    <property type="protein sequence ID" value="KAJ4943234.1"/>
    <property type="molecule type" value="Genomic_DNA"/>
</dbReference>
<sequence length="261" mass="29184">MGRDKTRMRDDGWRENKRRTERKDIFRVEMEAERQHKGNEGGLREKGEEKNVYKKALRQSDSSSPESGFRRSNPSPNMRQKRVDVSASQSGLSAANARKRFTLQGLSNRRSLQAAPAAKEAEVTRPLSASIKSKRHEIKSDPTPFGYEDTLRGAMAAVRKRQSLISSTATAACATSTVPRSTSQPGWAQRRHPSMDTDDFETIPSSAEESSNSSEEEGNNKNGDSSRYRVQLTYQSRDAQDISLGTGDLVQFLEEAESGHW</sequence>
<feature type="compositionally biased region" description="Basic and acidic residues" evidence="1">
    <location>
        <begin position="21"/>
        <end position="52"/>
    </location>
</feature>
<gene>
    <name evidence="2" type="ORF">JOQ06_005739</name>
</gene>
<name>A0AAD6BI38_9TELE</name>
<evidence type="ECO:0000313" key="3">
    <source>
        <dbReference type="Proteomes" id="UP001219934"/>
    </source>
</evidence>
<evidence type="ECO:0000313" key="2">
    <source>
        <dbReference type="EMBL" id="KAJ4943234.1"/>
    </source>
</evidence>
<feature type="compositionally biased region" description="Basic and acidic residues" evidence="1">
    <location>
        <begin position="1"/>
        <end position="15"/>
    </location>
</feature>
<protein>
    <recommendedName>
        <fullName evidence="4">SH3 domain-containing protein</fullName>
    </recommendedName>
</protein>
<dbReference type="AlphaFoldDB" id="A0AAD6BI38"/>
<evidence type="ECO:0000256" key="1">
    <source>
        <dbReference type="SAM" id="MobiDB-lite"/>
    </source>
</evidence>
<evidence type="ECO:0008006" key="4">
    <source>
        <dbReference type="Google" id="ProtNLM"/>
    </source>
</evidence>
<comment type="caution">
    <text evidence="2">The sequence shown here is derived from an EMBL/GenBank/DDBJ whole genome shotgun (WGS) entry which is preliminary data.</text>
</comment>
<feature type="region of interest" description="Disordered" evidence="1">
    <location>
        <begin position="169"/>
        <end position="244"/>
    </location>
</feature>
<feature type="region of interest" description="Disordered" evidence="1">
    <location>
        <begin position="1"/>
        <end position="148"/>
    </location>
</feature>